<proteinExistence type="predicted"/>
<evidence type="ECO:0000313" key="2">
    <source>
        <dbReference type="Proteomes" id="UP000191980"/>
    </source>
</evidence>
<comment type="caution">
    <text evidence="1">The sequence shown here is derived from an EMBL/GenBank/DDBJ whole genome shotgun (WGS) entry which is preliminary data.</text>
</comment>
<dbReference type="EMBL" id="LPUF01000001">
    <property type="protein sequence ID" value="OQK17004.1"/>
    <property type="molecule type" value="Genomic_DNA"/>
</dbReference>
<name>A0A1V8M608_9GAMM</name>
<keyword evidence="2" id="KW-1185">Reference proteome</keyword>
<protein>
    <submittedName>
        <fullName evidence="1">Uncharacterized protein</fullName>
    </submittedName>
</protein>
<sequence length="82" mass="9402">MSPNPYPIFAISANDSPEQIAIRTGMLIRLYLQDKNQFVAEAIVEHINAILSFPGFISDIQQRCTLRRLSAHWKCIAWIEKT</sequence>
<dbReference type="AlphaFoldDB" id="A0A1V8M608"/>
<dbReference type="RefSeq" id="WP_080521620.1">
    <property type="nucleotide sequence ID" value="NZ_LPUF01000001.1"/>
</dbReference>
<dbReference type="Proteomes" id="UP000191980">
    <property type="component" value="Unassembled WGS sequence"/>
</dbReference>
<reference evidence="1 2" key="1">
    <citation type="submission" date="2015-12" db="EMBL/GenBank/DDBJ databases">
        <authorList>
            <person name="Shamseldin A."/>
            <person name="Moawad H."/>
            <person name="Abd El-Rahim W.M."/>
            <person name="Sadowsky M.J."/>
        </authorList>
    </citation>
    <scope>NUCLEOTIDE SEQUENCE [LARGE SCALE GENOMIC DNA]</scope>
    <source>
        <strain evidence="1 2">WF1</strain>
    </source>
</reference>
<organism evidence="1 2">
    <name type="scientific">Methyloprofundus sedimenti</name>
    <dbReference type="NCBI Taxonomy" id="1420851"/>
    <lineage>
        <taxon>Bacteria</taxon>
        <taxon>Pseudomonadati</taxon>
        <taxon>Pseudomonadota</taxon>
        <taxon>Gammaproteobacteria</taxon>
        <taxon>Methylococcales</taxon>
        <taxon>Methylococcaceae</taxon>
        <taxon>Methyloprofundus</taxon>
    </lineage>
</organism>
<evidence type="ECO:0000313" key="1">
    <source>
        <dbReference type="EMBL" id="OQK17004.1"/>
    </source>
</evidence>
<dbReference type="OrthoDB" id="5770106at2"/>
<accession>A0A1V8M608</accession>
<gene>
    <name evidence="1" type="ORF">AU255_03640</name>
</gene>